<keyword evidence="1" id="KW-0862">Zinc</keyword>
<dbReference type="Pfam" id="PF00098">
    <property type="entry name" value="zf-CCHC"/>
    <property type="match status" value="1"/>
</dbReference>
<dbReference type="HOGENOM" id="CLU_064610_0_0_1"/>
<dbReference type="InterPro" id="IPR054722">
    <property type="entry name" value="PolX-like_BBD"/>
</dbReference>
<sequence>MVQDNIVHYADPSMRVSMLSRLNLMRTDYLWQAEELAHFDQSTEIELRWKHFGRDLVNNVHEGRRDVREERKNVREERRGFRSEHRDARKCYKCGKPGHLKAACLERNRERGMSAEVDFVLTVDGPRVDEEYWILDSGWSRHLVMDDKIMEDHEEYVSECVAADGGHLRITKRGGVTITTTVMGKTSKVRLLDVQYAENLERNIISYGLLESRGFGLSYRGKYGVVAGMNDGLAVFDVEISNNVLIVLPQVRPRVRKAGDVLMSVLAKNEAEICQDVQKGSLMLLHKRLAHLNYDTIISMAKDPASGIRLTDKQRTTCLACSQ</sequence>
<dbReference type="InterPro" id="IPR036875">
    <property type="entry name" value="Znf_CCHC_sf"/>
</dbReference>
<gene>
    <name evidence="3" type="primary">AlNc14C103G6121</name>
    <name evidence="3" type="ORF">ALNC14_069320</name>
</gene>
<name>F0WHR4_9STRA</name>
<reference evidence="3" key="2">
    <citation type="submission" date="2011-02" db="EMBL/GenBank/DDBJ databases">
        <authorList>
            <person name="MacLean D."/>
        </authorList>
    </citation>
    <scope>NUCLEOTIDE SEQUENCE</scope>
</reference>
<proteinExistence type="predicted"/>
<dbReference type="SMART" id="SM00343">
    <property type="entry name" value="ZnF_C2HC"/>
    <property type="match status" value="1"/>
</dbReference>
<dbReference type="Pfam" id="PF22936">
    <property type="entry name" value="Pol_BBD"/>
    <property type="match status" value="1"/>
</dbReference>
<evidence type="ECO:0000256" key="1">
    <source>
        <dbReference type="PROSITE-ProRule" id="PRU00047"/>
    </source>
</evidence>
<evidence type="ECO:0000259" key="2">
    <source>
        <dbReference type="PROSITE" id="PS50158"/>
    </source>
</evidence>
<dbReference type="AlphaFoldDB" id="F0WHR4"/>
<feature type="domain" description="CCHC-type" evidence="2">
    <location>
        <begin position="89"/>
        <end position="104"/>
    </location>
</feature>
<accession>F0WHR4</accession>
<dbReference type="GO" id="GO:0008270">
    <property type="term" value="F:zinc ion binding"/>
    <property type="evidence" value="ECO:0007669"/>
    <property type="project" value="UniProtKB-KW"/>
</dbReference>
<dbReference type="EMBL" id="FR824148">
    <property type="protein sequence ID" value="CCA20789.1"/>
    <property type="molecule type" value="Genomic_DNA"/>
</dbReference>
<evidence type="ECO:0000313" key="3">
    <source>
        <dbReference type="EMBL" id="CCA20789.1"/>
    </source>
</evidence>
<protein>
    <submittedName>
        <fullName evidence="3">Uncharacterized protein AlNc14C103G6121</fullName>
    </submittedName>
</protein>
<dbReference type="PROSITE" id="PS50158">
    <property type="entry name" value="ZF_CCHC"/>
    <property type="match status" value="1"/>
</dbReference>
<dbReference type="SUPFAM" id="SSF57756">
    <property type="entry name" value="Retrovirus zinc finger-like domains"/>
    <property type="match status" value="1"/>
</dbReference>
<organism evidence="3">
    <name type="scientific">Albugo laibachii Nc14</name>
    <dbReference type="NCBI Taxonomy" id="890382"/>
    <lineage>
        <taxon>Eukaryota</taxon>
        <taxon>Sar</taxon>
        <taxon>Stramenopiles</taxon>
        <taxon>Oomycota</taxon>
        <taxon>Peronosporomycetes</taxon>
        <taxon>Albuginales</taxon>
        <taxon>Albuginaceae</taxon>
        <taxon>Albugo</taxon>
    </lineage>
</organism>
<dbReference type="InterPro" id="IPR001878">
    <property type="entry name" value="Znf_CCHC"/>
</dbReference>
<dbReference type="Gene3D" id="4.10.60.10">
    <property type="entry name" value="Zinc finger, CCHC-type"/>
    <property type="match status" value="1"/>
</dbReference>
<keyword evidence="1" id="KW-0863">Zinc-finger</keyword>
<dbReference type="GO" id="GO:0003676">
    <property type="term" value="F:nucleic acid binding"/>
    <property type="evidence" value="ECO:0007669"/>
    <property type="project" value="InterPro"/>
</dbReference>
<reference evidence="3" key="1">
    <citation type="journal article" date="2011" name="PLoS Biol.">
        <title>Gene gain and loss during evolution of obligate parasitism in the white rust pathogen of Arabidopsis thaliana.</title>
        <authorList>
            <person name="Kemen E."/>
            <person name="Gardiner A."/>
            <person name="Schultz-Larsen T."/>
            <person name="Kemen A.C."/>
            <person name="Balmuth A.L."/>
            <person name="Robert-Seilaniantz A."/>
            <person name="Bailey K."/>
            <person name="Holub E."/>
            <person name="Studholme D.J."/>
            <person name="Maclean D."/>
            <person name="Jones J.D."/>
        </authorList>
    </citation>
    <scope>NUCLEOTIDE SEQUENCE</scope>
</reference>
<keyword evidence="1" id="KW-0479">Metal-binding</keyword>